<evidence type="ECO:0000256" key="7">
    <source>
        <dbReference type="SAM" id="Phobius"/>
    </source>
</evidence>
<feature type="transmembrane region" description="Helical" evidence="7">
    <location>
        <begin position="370"/>
        <end position="398"/>
    </location>
</feature>
<feature type="transmembrane region" description="Helical" evidence="7">
    <location>
        <begin position="26"/>
        <end position="50"/>
    </location>
</feature>
<dbReference type="PANTHER" id="PTHR30572">
    <property type="entry name" value="MEMBRANE COMPONENT OF TRANSPORTER-RELATED"/>
    <property type="match status" value="1"/>
</dbReference>
<reference evidence="10 11" key="1">
    <citation type="submission" date="2018-05" db="EMBL/GenBank/DDBJ databases">
        <title>Genetic diversity of glacier-inhabiting Cryobacterium bacteria in China and description of Cryobacterium mengkeensis sp. nov. and Arthrobacter glacialis sp. nov.</title>
        <authorList>
            <person name="Liu Q."/>
            <person name="Xin Y.-H."/>
        </authorList>
    </citation>
    <scope>NUCLEOTIDE SEQUENCE [LARGE SCALE GENOMIC DNA]</scope>
    <source>
        <strain evidence="10 11">SK-1</strain>
    </source>
</reference>
<feature type="domain" description="ABC3 transporter permease C-terminal" evidence="8">
    <location>
        <begin position="283"/>
        <end position="397"/>
    </location>
</feature>
<dbReference type="InterPro" id="IPR050250">
    <property type="entry name" value="Macrolide_Exporter_MacB"/>
</dbReference>
<dbReference type="InterPro" id="IPR003838">
    <property type="entry name" value="ABC3_permease_C"/>
</dbReference>
<protein>
    <submittedName>
        <fullName evidence="10">ABC transporter permease</fullName>
    </submittedName>
</protein>
<feature type="transmembrane region" description="Helical" evidence="7">
    <location>
        <begin position="278"/>
        <end position="303"/>
    </location>
</feature>
<sequence length="408" mass="43274">MNRLLSNVVGSFVEAWQELRIHKTRVMLSLIGVAVAVCAITTVVGLGAVAQQSIVEQNERYGGRAATLSLYVSKNDGSAVDDTVMQDVWTTELERYGVEYASRVLYSSQTVQFTDGAVPVQVIGVDQPYGTMHRVTLSQGTWFTADDVDRLAPAVLVNQIFYDRIGQPDLATHPTTTLLGATPTTAVITGVYPVSTWDTEPAMYLLMDSLSALVPADQLAAGGNVPNYELWVPPAISEELIPALQRDLEGALGEGTMVSVNRQDYAASNEDPFASIKLLVAGVAGLVLLLGALGLVNIALVTLKQRIREIGVRRSFGATAGRVFFSVMMESIVATVVAGVVGVIGAVLIVTNPMVQDFIGQGMVTDFPPFPVEAALLGLACAVGVGALAGLLPALVAVRVKVIDAIRY</sequence>
<name>A0A317ZZZ8_9MICO</name>
<dbReference type="Pfam" id="PF12704">
    <property type="entry name" value="MacB_PCD"/>
    <property type="match status" value="1"/>
</dbReference>
<feature type="domain" description="MacB-like periplasmic core" evidence="9">
    <location>
        <begin position="27"/>
        <end position="205"/>
    </location>
</feature>
<evidence type="ECO:0000256" key="6">
    <source>
        <dbReference type="ARBA" id="ARBA00038076"/>
    </source>
</evidence>
<evidence type="ECO:0000259" key="8">
    <source>
        <dbReference type="Pfam" id="PF02687"/>
    </source>
</evidence>
<evidence type="ECO:0000259" key="9">
    <source>
        <dbReference type="Pfam" id="PF12704"/>
    </source>
</evidence>
<keyword evidence="2" id="KW-1003">Cell membrane</keyword>
<accession>A0A317ZZZ8</accession>
<comment type="caution">
    <text evidence="10">The sequence shown here is derived from an EMBL/GenBank/DDBJ whole genome shotgun (WGS) entry which is preliminary data.</text>
</comment>
<evidence type="ECO:0000256" key="2">
    <source>
        <dbReference type="ARBA" id="ARBA00022475"/>
    </source>
</evidence>
<dbReference type="PANTHER" id="PTHR30572:SF4">
    <property type="entry name" value="ABC TRANSPORTER PERMEASE YTRF"/>
    <property type="match status" value="1"/>
</dbReference>
<organism evidence="10 11">
    <name type="scientific">Cryobacterium arcticum</name>
    <dbReference type="NCBI Taxonomy" id="670052"/>
    <lineage>
        <taxon>Bacteria</taxon>
        <taxon>Bacillati</taxon>
        <taxon>Actinomycetota</taxon>
        <taxon>Actinomycetes</taxon>
        <taxon>Micrococcales</taxon>
        <taxon>Microbacteriaceae</taxon>
        <taxon>Cryobacterium</taxon>
    </lineage>
</organism>
<evidence type="ECO:0000256" key="5">
    <source>
        <dbReference type="ARBA" id="ARBA00023136"/>
    </source>
</evidence>
<dbReference type="OrthoDB" id="3510103at2"/>
<evidence type="ECO:0000313" key="10">
    <source>
        <dbReference type="EMBL" id="PXA70861.1"/>
    </source>
</evidence>
<dbReference type="Pfam" id="PF02687">
    <property type="entry name" value="FtsX"/>
    <property type="match status" value="1"/>
</dbReference>
<dbReference type="AlphaFoldDB" id="A0A317ZZZ8"/>
<comment type="subcellular location">
    <subcellularLocation>
        <location evidence="1">Cell membrane</location>
        <topology evidence="1">Multi-pass membrane protein</topology>
    </subcellularLocation>
</comment>
<keyword evidence="4 7" id="KW-1133">Transmembrane helix</keyword>
<proteinExistence type="inferred from homology"/>
<dbReference type="EMBL" id="QHLY01000007">
    <property type="protein sequence ID" value="PXA70861.1"/>
    <property type="molecule type" value="Genomic_DNA"/>
</dbReference>
<evidence type="ECO:0000256" key="3">
    <source>
        <dbReference type="ARBA" id="ARBA00022692"/>
    </source>
</evidence>
<dbReference type="Proteomes" id="UP000246722">
    <property type="component" value="Unassembled WGS sequence"/>
</dbReference>
<keyword evidence="11" id="KW-1185">Reference proteome</keyword>
<evidence type="ECO:0000313" key="11">
    <source>
        <dbReference type="Proteomes" id="UP000246722"/>
    </source>
</evidence>
<dbReference type="GO" id="GO:0022857">
    <property type="term" value="F:transmembrane transporter activity"/>
    <property type="evidence" value="ECO:0007669"/>
    <property type="project" value="TreeGrafter"/>
</dbReference>
<dbReference type="InterPro" id="IPR025857">
    <property type="entry name" value="MacB_PCD"/>
</dbReference>
<keyword evidence="3 7" id="KW-0812">Transmembrane</keyword>
<comment type="similarity">
    <text evidence="6">Belongs to the ABC-4 integral membrane protein family.</text>
</comment>
<evidence type="ECO:0000256" key="4">
    <source>
        <dbReference type="ARBA" id="ARBA00022989"/>
    </source>
</evidence>
<dbReference type="RefSeq" id="WP_110126239.1">
    <property type="nucleotide sequence ID" value="NZ_QHLY01000007.1"/>
</dbReference>
<dbReference type="GO" id="GO:0005886">
    <property type="term" value="C:plasma membrane"/>
    <property type="evidence" value="ECO:0007669"/>
    <property type="project" value="UniProtKB-SubCell"/>
</dbReference>
<keyword evidence="5 7" id="KW-0472">Membrane</keyword>
<gene>
    <name evidence="10" type="ORF">CTB96_07310</name>
</gene>
<evidence type="ECO:0000256" key="1">
    <source>
        <dbReference type="ARBA" id="ARBA00004651"/>
    </source>
</evidence>
<feature type="transmembrane region" description="Helical" evidence="7">
    <location>
        <begin position="323"/>
        <end position="350"/>
    </location>
</feature>